<evidence type="ECO:0000313" key="4">
    <source>
        <dbReference type="Proteomes" id="UP000274097"/>
    </source>
</evidence>
<comment type="caution">
    <text evidence="2">The sequence shown here is derived from an EMBL/GenBank/DDBJ whole genome shotgun (WGS) entry which is preliminary data.</text>
</comment>
<dbReference type="RefSeq" id="WP_120639630.1">
    <property type="nucleotide sequence ID" value="NZ_RAQU01000126.1"/>
</dbReference>
<keyword evidence="4" id="KW-1185">Reference proteome</keyword>
<keyword evidence="2" id="KW-0808">Transferase</keyword>
<dbReference type="Proteomes" id="UP000278036">
    <property type="component" value="Unassembled WGS sequence"/>
</dbReference>
<dbReference type="AlphaFoldDB" id="A0A3A9JQ72"/>
<dbReference type="Pfam" id="PF04230">
    <property type="entry name" value="PS_pyruv_trans"/>
    <property type="match status" value="1"/>
</dbReference>
<accession>A0A3A9JQ72</accession>
<protein>
    <submittedName>
        <fullName evidence="2">Polysaccharide pyruvyl transferase family protein</fullName>
    </submittedName>
</protein>
<proteinExistence type="predicted"/>
<reference evidence="2 5" key="1">
    <citation type="submission" date="2018-09" db="EMBL/GenBank/DDBJ databases">
        <title>Roseomonas sp. nov., isolated from feces of Tibetan antelopes in the Qinghai-Tibet plateau, China.</title>
        <authorList>
            <person name="Tian Z."/>
        </authorList>
    </citation>
    <scope>NUCLEOTIDE SEQUENCE [LARGE SCALE GENOMIC DNA]</scope>
    <source>
        <strain evidence="3 4">Z23</strain>
        <strain evidence="2 5">Z24</strain>
    </source>
</reference>
<dbReference type="OrthoDB" id="9803627at2"/>
<sequence length="336" mass="37449">MLPRSHYLDLEDEANRLGRKIPLVWVRSTQSRIGNLGDSLSSLAVAVLSGCPIAHQGFTTKAPRLVAVGTIAQNMRGSTVHLWGTGLDAGRRAFGDRMAAFAAAPDTNYVVHAVRGSHTRQVMLQAGLHVPPIFGDAGWYMPRIISDYGIEKKYELGVIPHISAMASKTPEVDLRPGAKRFRASETDGIRLFNTFHDASWAGFKSKFEEMLSCKRIITTSFHGLIIADAYRIPCIYFPLGSGGVRIADVERDSRFVDHRVADFYAGGGRKKLPVFCGDEHEETQWDKVIAAIDAHYEPFTHRHETNFLEAFPFEPSVDIRAIQWDLDEAKAEQVPW</sequence>
<organism evidence="2 5">
    <name type="scientific">Teichococcus wenyumeiae</name>
    <dbReference type="NCBI Taxonomy" id="2478470"/>
    <lineage>
        <taxon>Bacteria</taxon>
        <taxon>Pseudomonadati</taxon>
        <taxon>Pseudomonadota</taxon>
        <taxon>Alphaproteobacteria</taxon>
        <taxon>Acetobacterales</taxon>
        <taxon>Roseomonadaceae</taxon>
        <taxon>Roseomonas</taxon>
    </lineage>
</organism>
<feature type="domain" description="Polysaccharide pyruvyl transferase" evidence="1">
    <location>
        <begin position="77"/>
        <end position="237"/>
    </location>
</feature>
<dbReference type="EMBL" id="RAQU01000126">
    <property type="protein sequence ID" value="RKK02788.1"/>
    <property type="molecule type" value="Genomic_DNA"/>
</dbReference>
<gene>
    <name evidence="2" type="ORF">D6Z83_17915</name>
    <name evidence="3" type="ORF">EBE87_09645</name>
</gene>
<dbReference type="GO" id="GO:0016740">
    <property type="term" value="F:transferase activity"/>
    <property type="evidence" value="ECO:0007669"/>
    <property type="project" value="UniProtKB-KW"/>
</dbReference>
<evidence type="ECO:0000313" key="5">
    <source>
        <dbReference type="Proteomes" id="UP000278036"/>
    </source>
</evidence>
<dbReference type="InParanoid" id="A0A3A9JQ72"/>
<dbReference type="InterPro" id="IPR007345">
    <property type="entry name" value="Polysacch_pyruvyl_Trfase"/>
</dbReference>
<name>A0A3A9JQ72_9PROT</name>
<evidence type="ECO:0000313" key="2">
    <source>
        <dbReference type="EMBL" id="RKK02788.1"/>
    </source>
</evidence>
<dbReference type="EMBL" id="RFLX01000005">
    <property type="protein sequence ID" value="RMI25391.1"/>
    <property type="molecule type" value="Genomic_DNA"/>
</dbReference>
<evidence type="ECO:0000259" key="1">
    <source>
        <dbReference type="Pfam" id="PF04230"/>
    </source>
</evidence>
<evidence type="ECO:0000313" key="3">
    <source>
        <dbReference type="EMBL" id="RMI25391.1"/>
    </source>
</evidence>
<dbReference type="Proteomes" id="UP000274097">
    <property type="component" value="Unassembled WGS sequence"/>
</dbReference>